<name>A0AAI9K329_9FIRM</name>
<dbReference type="PIRSF" id="PIRSF006769">
    <property type="entry name" value="RibD"/>
    <property type="match status" value="1"/>
</dbReference>
<feature type="binding site" evidence="13">
    <location>
        <position position="194"/>
    </location>
    <ligand>
        <name>substrate</name>
    </ligand>
</feature>
<dbReference type="NCBIfam" id="TIGR00227">
    <property type="entry name" value="ribD_Cterm"/>
    <property type="match status" value="1"/>
</dbReference>
<comment type="catalytic activity">
    <reaction evidence="9 11">
        <text>5-amino-6-(5-phospho-D-ribitylamino)uracil + NADP(+) = 5-amino-6-(5-phospho-D-ribosylamino)uracil + NADPH + H(+)</text>
        <dbReference type="Rhea" id="RHEA:17845"/>
        <dbReference type="ChEBI" id="CHEBI:15378"/>
        <dbReference type="ChEBI" id="CHEBI:57783"/>
        <dbReference type="ChEBI" id="CHEBI:58349"/>
        <dbReference type="ChEBI" id="CHEBI:58421"/>
        <dbReference type="ChEBI" id="CHEBI:58453"/>
        <dbReference type="EC" id="1.1.1.193"/>
    </reaction>
</comment>
<protein>
    <recommendedName>
        <fullName evidence="11">Riboflavin biosynthesis protein RibD</fullName>
    </recommendedName>
    <domain>
        <recommendedName>
            <fullName evidence="11">Diaminohydroxyphosphoribosylaminopyrimidine deaminase</fullName>
            <shortName evidence="11">DRAP deaminase</shortName>
            <ecNumber evidence="11">3.5.4.26</ecNumber>
        </recommendedName>
        <alternativeName>
            <fullName evidence="11">Riboflavin-specific deaminase</fullName>
        </alternativeName>
    </domain>
    <domain>
        <recommendedName>
            <fullName evidence="11">5-amino-6-(5-phosphoribosylamino)uracil reductase</fullName>
            <ecNumber evidence="11">1.1.1.193</ecNumber>
        </recommendedName>
        <alternativeName>
            <fullName evidence="11">HTP reductase</fullName>
        </alternativeName>
    </domain>
</protein>
<dbReference type="GO" id="GO:0046872">
    <property type="term" value="F:metal ion binding"/>
    <property type="evidence" value="ECO:0007669"/>
    <property type="project" value="UniProtKB-KW"/>
</dbReference>
<evidence type="ECO:0000256" key="8">
    <source>
        <dbReference type="ARBA" id="ARBA00023268"/>
    </source>
</evidence>
<evidence type="ECO:0000256" key="1">
    <source>
        <dbReference type="ARBA" id="ARBA00002151"/>
    </source>
</evidence>
<dbReference type="EC" id="1.1.1.193" evidence="11"/>
<keyword evidence="11" id="KW-0686">Riboflavin biosynthesis</keyword>
<evidence type="ECO:0000256" key="10">
    <source>
        <dbReference type="ARBA" id="ARBA00049886"/>
    </source>
</evidence>
<dbReference type="PANTHER" id="PTHR38011">
    <property type="entry name" value="DIHYDROFOLATE REDUCTASE FAMILY PROTEIN (AFU_ORTHOLOGUE AFUA_8G06820)"/>
    <property type="match status" value="1"/>
</dbReference>
<evidence type="ECO:0000256" key="5">
    <source>
        <dbReference type="ARBA" id="ARBA00007417"/>
    </source>
</evidence>
<comment type="cofactor">
    <cofactor evidence="11 14">
        <name>Zn(2+)</name>
        <dbReference type="ChEBI" id="CHEBI:29105"/>
    </cofactor>
    <text evidence="11 14">Binds 1 zinc ion.</text>
</comment>
<feature type="binding site" evidence="13">
    <location>
        <position position="214"/>
    </location>
    <ligand>
        <name>substrate</name>
    </ligand>
</feature>
<dbReference type="CDD" id="cd01284">
    <property type="entry name" value="Riboflavin_deaminase-reductase"/>
    <property type="match status" value="1"/>
</dbReference>
<feature type="binding site" evidence="14">
    <location>
        <position position="58"/>
    </location>
    <ligand>
        <name>Zn(2+)</name>
        <dbReference type="ChEBI" id="CHEBI:29105"/>
        <note>catalytic</note>
    </ligand>
</feature>
<dbReference type="GO" id="GO:0008835">
    <property type="term" value="F:diaminohydroxyphosphoribosylaminopyrimidine deaminase activity"/>
    <property type="evidence" value="ECO:0007669"/>
    <property type="project" value="UniProtKB-EC"/>
</dbReference>
<dbReference type="Gene3D" id="3.40.140.10">
    <property type="entry name" value="Cytidine Deaminase, domain 2"/>
    <property type="match status" value="1"/>
</dbReference>
<feature type="binding site" evidence="13">
    <location>
        <position position="239"/>
    </location>
    <ligand>
        <name>NADP(+)</name>
        <dbReference type="ChEBI" id="CHEBI:58349"/>
    </ligand>
</feature>
<dbReference type="Gene3D" id="3.40.430.10">
    <property type="entry name" value="Dihydrofolate Reductase, subunit A"/>
    <property type="match status" value="1"/>
</dbReference>
<sequence>MEKYDIDDEFDPSYMRCAIELARRGTGAVNPNPLVGAVIVKDGRIIGEGYHVRYGELHAERAAFASLKDQADAEGAVMYVTLEPCCHFGKQPPCVDAIIEHKIRKVYCGSDDPNAMVAGKGFKRLRDAGIEVYTHCLKAECDAINGIFFKYIVNKQPYVTMKYAMTMDGRIATHTGASKWITGEASRAYVMELRNRHKGIMAGIGTVLADDPMLTCRIEKSTDRDTDNVRNPIRIVCDSKLRIPEDSQIVQTAGEIETIVATTAAGASDSAKCERLKDKGVSIIETEDVDGQVDLRQLMTILGGKGIDGILLEGGGELNYSMVSEGLVDEACVFIAPKIFGGEGKYSPVSGTGVDVPADAHMFGLDEVRRFDEDVMLRYKKV</sequence>
<dbReference type="EMBL" id="BLYL01000003">
    <property type="protein sequence ID" value="GFO93745.1"/>
    <property type="molecule type" value="Genomic_DNA"/>
</dbReference>
<comment type="caution">
    <text evidence="16">The sequence shown here is derived from an EMBL/GenBank/DDBJ whole genome shotgun (WGS) entry which is preliminary data.</text>
</comment>
<evidence type="ECO:0000256" key="14">
    <source>
        <dbReference type="PIRSR" id="PIRSR006769-3"/>
    </source>
</evidence>
<keyword evidence="8" id="KW-0511">Multifunctional enzyme</keyword>
<proteinExistence type="inferred from homology"/>
<evidence type="ECO:0000256" key="7">
    <source>
        <dbReference type="ARBA" id="ARBA00023002"/>
    </source>
</evidence>
<comment type="similarity">
    <text evidence="5 11">In the C-terminal section; belongs to the HTP reductase family.</text>
</comment>
<accession>A0AAI9K329</accession>
<feature type="binding site" evidence="13">
    <location>
        <position position="217"/>
    </location>
    <ligand>
        <name>substrate</name>
    </ligand>
</feature>
<comment type="catalytic activity">
    <reaction evidence="10 11">
        <text>2,5-diamino-6-hydroxy-4-(5-phosphoribosylamino)-pyrimidine + H2O + H(+) = 5-amino-6-(5-phospho-D-ribosylamino)uracil + NH4(+)</text>
        <dbReference type="Rhea" id="RHEA:21868"/>
        <dbReference type="ChEBI" id="CHEBI:15377"/>
        <dbReference type="ChEBI" id="CHEBI:15378"/>
        <dbReference type="ChEBI" id="CHEBI:28938"/>
        <dbReference type="ChEBI" id="CHEBI:58453"/>
        <dbReference type="ChEBI" id="CHEBI:58614"/>
        <dbReference type="EC" id="3.5.4.26"/>
    </reaction>
</comment>
<keyword evidence="6 11" id="KW-0521">NADP</keyword>
<dbReference type="InterPro" id="IPR016193">
    <property type="entry name" value="Cytidine_deaminase-like"/>
</dbReference>
<dbReference type="Proteomes" id="UP000660047">
    <property type="component" value="Unassembled WGS sequence"/>
</dbReference>
<evidence type="ECO:0000256" key="13">
    <source>
        <dbReference type="PIRSR" id="PIRSR006769-2"/>
    </source>
</evidence>
<evidence type="ECO:0000259" key="15">
    <source>
        <dbReference type="PROSITE" id="PS51747"/>
    </source>
</evidence>
<evidence type="ECO:0000256" key="9">
    <source>
        <dbReference type="ARBA" id="ARBA00049861"/>
    </source>
</evidence>
<dbReference type="EC" id="3.5.4.26" evidence="11"/>
<dbReference type="Pfam" id="PF01872">
    <property type="entry name" value="RibD_C"/>
    <property type="match status" value="1"/>
</dbReference>
<dbReference type="InterPro" id="IPR002125">
    <property type="entry name" value="CMP_dCMP_dom"/>
</dbReference>
<dbReference type="GO" id="GO:0050661">
    <property type="term" value="F:NADP binding"/>
    <property type="evidence" value="ECO:0007669"/>
    <property type="project" value="InterPro"/>
</dbReference>
<feature type="binding site" evidence="13">
    <location>
        <position position="206"/>
    </location>
    <ligand>
        <name>substrate</name>
    </ligand>
</feature>
<evidence type="ECO:0000256" key="4">
    <source>
        <dbReference type="ARBA" id="ARBA00005259"/>
    </source>
</evidence>
<dbReference type="InterPro" id="IPR024072">
    <property type="entry name" value="DHFR-like_dom_sf"/>
</dbReference>
<feature type="active site" description="Proton donor" evidence="12">
    <location>
        <position position="60"/>
    </location>
</feature>
<dbReference type="SUPFAM" id="SSF53927">
    <property type="entry name" value="Cytidine deaminase-like"/>
    <property type="match status" value="1"/>
</dbReference>
<dbReference type="GO" id="GO:0008703">
    <property type="term" value="F:5-amino-6-(5-phosphoribosylamino)uracil reductase activity"/>
    <property type="evidence" value="ECO:0007669"/>
    <property type="project" value="UniProtKB-EC"/>
</dbReference>
<dbReference type="SUPFAM" id="SSF53597">
    <property type="entry name" value="Dihydrofolate reductase-like"/>
    <property type="match status" value="1"/>
</dbReference>
<evidence type="ECO:0000256" key="12">
    <source>
        <dbReference type="PIRSR" id="PIRSR006769-1"/>
    </source>
</evidence>
<comment type="function">
    <text evidence="1 11">Converts 2,5-diamino-6-(ribosylamino)-4(3h)-pyrimidinone 5'-phosphate into 5-amino-6-(ribosylamino)-2,4(1h,3h)-pyrimidinedione 5'-phosphate.</text>
</comment>
<dbReference type="AlphaFoldDB" id="A0AAI9K329"/>
<keyword evidence="11 14" id="KW-0479">Metal-binding</keyword>
<feature type="binding site" evidence="14">
    <location>
        <position position="85"/>
    </location>
    <ligand>
        <name>Zn(2+)</name>
        <dbReference type="ChEBI" id="CHEBI:29105"/>
        <note>catalytic</note>
    </ligand>
</feature>
<feature type="binding site" evidence="13">
    <location>
        <position position="180"/>
    </location>
    <ligand>
        <name>NADP(+)</name>
        <dbReference type="ChEBI" id="CHEBI:58349"/>
    </ligand>
</feature>
<dbReference type="InterPro" id="IPR002734">
    <property type="entry name" value="RibDG_C"/>
</dbReference>
<keyword evidence="11" id="KW-0378">Hydrolase</keyword>
<evidence type="ECO:0000256" key="3">
    <source>
        <dbReference type="ARBA" id="ARBA00004910"/>
    </source>
</evidence>
<evidence type="ECO:0000256" key="11">
    <source>
        <dbReference type="PIRNR" id="PIRNR006769"/>
    </source>
</evidence>
<comment type="similarity">
    <text evidence="4 11">In the N-terminal section; belongs to the cytidine and deoxycytidylate deaminase family.</text>
</comment>
<feature type="binding site" evidence="14">
    <location>
        <position position="94"/>
    </location>
    <ligand>
        <name>Zn(2+)</name>
        <dbReference type="ChEBI" id="CHEBI:29105"/>
        <note>catalytic</note>
    </ligand>
</feature>
<feature type="binding site" evidence="13">
    <location>
        <begin position="315"/>
        <end position="321"/>
    </location>
    <ligand>
        <name>NADP(+)</name>
        <dbReference type="ChEBI" id="CHEBI:58349"/>
    </ligand>
</feature>
<feature type="binding site" evidence="13">
    <location>
        <position position="178"/>
    </location>
    <ligand>
        <name>substrate</name>
    </ligand>
</feature>
<dbReference type="InterPro" id="IPR050765">
    <property type="entry name" value="Riboflavin_Biosynth_HTPR"/>
</dbReference>
<dbReference type="NCBIfam" id="TIGR00326">
    <property type="entry name" value="eubact_ribD"/>
    <property type="match status" value="1"/>
</dbReference>
<dbReference type="PROSITE" id="PS51747">
    <property type="entry name" value="CYT_DCMP_DEAMINASES_2"/>
    <property type="match status" value="1"/>
</dbReference>
<dbReference type="InterPro" id="IPR011549">
    <property type="entry name" value="RibD_C"/>
</dbReference>
<evidence type="ECO:0000256" key="2">
    <source>
        <dbReference type="ARBA" id="ARBA00004882"/>
    </source>
</evidence>
<keyword evidence="11 14" id="KW-0862">Zinc</keyword>
<feature type="binding site" evidence="13">
    <location>
        <position position="164"/>
    </location>
    <ligand>
        <name>NADP(+)</name>
        <dbReference type="ChEBI" id="CHEBI:58349"/>
    </ligand>
</feature>
<organism evidence="16 17">
    <name type="scientific">Coprococcus eutactus</name>
    <dbReference type="NCBI Taxonomy" id="33043"/>
    <lineage>
        <taxon>Bacteria</taxon>
        <taxon>Bacillati</taxon>
        <taxon>Bacillota</taxon>
        <taxon>Clostridia</taxon>
        <taxon>Lachnospirales</taxon>
        <taxon>Lachnospiraceae</taxon>
        <taxon>Coprococcus</taxon>
    </lineage>
</organism>
<feature type="binding site" evidence="13">
    <location>
        <position position="210"/>
    </location>
    <ligand>
        <name>NADP(+)</name>
        <dbReference type="ChEBI" id="CHEBI:58349"/>
    </ligand>
</feature>
<dbReference type="PANTHER" id="PTHR38011:SF7">
    <property type="entry name" value="2,5-DIAMINO-6-RIBOSYLAMINO-4(3H)-PYRIMIDINONE 5'-PHOSPHATE REDUCTASE"/>
    <property type="match status" value="1"/>
</dbReference>
<evidence type="ECO:0000313" key="16">
    <source>
        <dbReference type="EMBL" id="GFO93745.1"/>
    </source>
</evidence>
<dbReference type="RefSeq" id="WP_055223311.1">
    <property type="nucleotide sequence ID" value="NZ_BLYL01000003.1"/>
</dbReference>
<dbReference type="GO" id="GO:0009231">
    <property type="term" value="P:riboflavin biosynthetic process"/>
    <property type="evidence" value="ECO:0007669"/>
    <property type="project" value="UniProtKB-KW"/>
</dbReference>
<reference evidence="16" key="1">
    <citation type="submission" date="2020-06" db="EMBL/GenBank/DDBJ databases">
        <title>Characterization of fructooligosaccharide metabolism and fructooligosaccharide-degrading enzymes in human commensal butyrate producers.</title>
        <authorList>
            <person name="Tanno H."/>
            <person name="Fujii T."/>
            <person name="Hirano K."/>
            <person name="Maeno S."/>
            <person name="Tonozuka T."/>
            <person name="Sakamoto M."/>
            <person name="Ohkuma M."/>
            <person name="Tochio T."/>
            <person name="Endo A."/>
        </authorList>
    </citation>
    <scope>NUCLEOTIDE SEQUENCE</scope>
    <source>
        <strain evidence="16">JCM 31265</strain>
    </source>
</reference>
<feature type="binding site" evidence="13">
    <location>
        <position position="313"/>
    </location>
    <ligand>
        <name>substrate</name>
    </ligand>
</feature>
<evidence type="ECO:0000313" key="17">
    <source>
        <dbReference type="Proteomes" id="UP000660047"/>
    </source>
</evidence>
<feature type="domain" description="CMP/dCMP-type deaminase" evidence="15">
    <location>
        <begin position="9"/>
        <end position="133"/>
    </location>
</feature>
<keyword evidence="7 11" id="KW-0560">Oxidoreductase</keyword>
<gene>
    <name evidence="16" type="primary">ribG</name>
    <name evidence="16" type="ORF">COEU31_07910</name>
</gene>
<comment type="pathway">
    <text evidence="2 11">Cofactor biosynthesis; riboflavin biosynthesis; 5-amino-6-(D-ribitylamino)uracil from GTP: step 2/4.</text>
</comment>
<dbReference type="Pfam" id="PF00383">
    <property type="entry name" value="dCMP_cyt_deam_1"/>
    <property type="match status" value="1"/>
</dbReference>
<comment type="pathway">
    <text evidence="3 11">Cofactor biosynthesis; riboflavin biosynthesis; 5-amino-6-(D-ribitylamino)uracil from GTP: step 3/4.</text>
</comment>
<evidence type="ECO:0000256" key="6">
    <source>
        <dbReference type="ARBA" id="ARBA00022857"/>
    </source>
</evidence>
<dbReference type="InterPro" id="IPR004794">
    <property type="entry name" value="Eubact_RibD"/>
</dbReference>